<comment type="subcellular location">
    <subcellularLocation>
        <location evidence="1">Cell membrane</location>
        <topology evidence="1">Multi-pass membrane protein</topology>
    </subcellularLocation>
</comment>
<feature type="transmembrane region" description="Helical" evidence="8">
    <location>
        <begin position="219"/>
        <end position="238"/>
    </location>
</feature>
<dbReference type="InterPro" id="IPR050297">
    <property type="entry name" value="LipidA_mod_glycosyltrf_83"/>
</dbReference>
<evidence type="ECO:0000256" key="2">
    <source>
        <dbReference type="ARBA" id="ARBA00022475"/>
    </source>
</evidence>
<evidence type="ECO:0000256" key="5">
    <source>
        <dbReference type="ARBA" id="ARBA00022692"/>
    </source>
</evidence>
<accession>A0A370K9E2</accession>
<proteinExistence type="predicted"/>
<feature type="transmembrane region" description="Helical" evidence="8">
    <location>
        <begin position="359"/>
        <end position="380"/>
    </location>
</feature>
<evidence type="ECO:0000259" key="9">
    <source>
        <dbReference type="Pfam" id="PF13231"/>
    </source>
</evidence>
<dbReference type="EMBL" id="QQSY01000002">
    <property type="protein sequence ID" value="RDI98660.1"/>
    <property type="molecule type" value="Genomic_DNA"/>
</dbReference>
<feature type="transmembrane region" description="Helical" evidence="8">
    <location>
        <begin position="392"/>
        <end position="410"/>
    </location>
</feature>
<dbReference type="Pfam" id="PF13231">
    <property type="entry name" value="PMT_2"/>
    <property type="match status" value="1"/>
</dbReference>
<dbReference type="AlphaFoldDB" id="A0A370K9E2"/>
<dbReference type="Proteomes" id="UP000254711">
    <property type="component" value="Unassembled WGS sequence"/>
</dbReference>
<feature type="transmembrane region" description="Helical" evidence="8">
    <location>
        <begin position="309"/>
        <end position="326"/>
    </location>
</feature>
<comment type="caution">
    <text evidence="10">The sequence shown here is derived from an EMBL/GenBank/DDBJ whole genome shotgun (WGS) entry which is preliminary data.</text>
</comment>
<sequence>MRDSHSSQDSTMSQVFDRRPWQRIPPALWILLLLPLLAILPAVPIDETRYLSVAWEMRLSGNWITLHLNGAPYFDKPPLLFWLINASWSVFGVSLWSARLMVLLCSAGCIALCGRLDRMLAPGDGPRASWLLLGFLFLVLFSGVVMFDITLCLFVVLGFVAIVSYVQSGRRSALALLAFAGMMGIFAKGPVALLHLAAPILAAPWWSAGGQRRISWREVLAMMLAAVLGGLPVLLWAWGAVHHLSDADAHELLLRQTAGRVVKSFAHNRPVWWYLPWVPVLLLPWSLLLRWRRVGAAASSWRHSQAVRFGLSASVPALLAFCLVSGKQLHYLLPLLPGVAILLTAWLRQDPELLSARRLWILLAVIAGVLLWSIFGSVPLGRGSMSPETAHGLYALSGGLLLLSAASLWLGRRMKVERCAALSALLLTMAMVPLVRLEVVGSLDMSDVAQRVAELHKQGVVMARTDNEPGLVTFLARLPSPLPAAGVDQVEWARQHPDGVLLVYSGRGTAPAGASPTVRLANGWAGLMTSQAVLANPGALERSPPPAPGD</sequence>
<name>A0A370K9E2_9GAMM</name>
<feature type="transmembrane region" description="Helical" evidence="8">
    <location>
        <begin position="133"/>
        <end position="166"/>
    </location>
</feature>
<keyword evidence="3" id="KW-0328">Glycosyltransferase</keyword>
<keyword evidence="4 10" id="KW-0808">Transferase</keyword>
<evidence type="ECO:0000313" key="11">
    <source>
        <dbReference type="Proteomes" id="UP000254711"/>
    </source>
</evidence>
<feature type="domain" description="Glycosyltransferase RgtA/B/C/D-like" evidence="9">
    <location>
        <begin position="75"/>
        <end position="236"/>
    </location>
</feature>
<gene>
    <name evidence="10" type="ORF">DVT68_09055</name>
</gene>
<dbReference type="GO" id="GO:0009103">
    <property type="term" value="P:lipopolysaccharide biosynthetic process"/>
    <property type="evidence" value="ECO:0007669"/>
    <property type="project" value="TreeGrafter"/>
</dbReference>
<protein>
    <submittedName>
        <fullName evidence="10">Glycosyl transferase</fullName>
    </submittedName>
</protein>
<evidence type="ECO:0000256" key="1">
    <source>
        <dbReference type="ARBA" id="ARBA00004651"/>
    </source>
</evidence>
<keyword evidence="7 8" id="KW-0472">Membrane</keyword>
<feature type="transmembrane region" description="Helical" evidence="8">
    <location>
        <begin position="79"/>
        <end position="112"/>
    </location>
</feature>
<dbReference type="PANTHER" id="PTHR33908:SF3">
    <property type="entry name" value="UNDECAPRENYL PHOSPHATE-ALPHA-4-AMINO-4-DEOXY-L-ARABINOSE ARABINOSYL TRANSFERASE"/>
    <property type="match status" value="1"/>
</dbReference>
<keyword evidence="6 8" id="KW-1133">Transmembrane helix</keyword>
<evidence type="ECO:0000256" key="3">
    <source>
        <dbReference type="ARBA" id="ARBA00022676"/>
    </source>
</evidence>
<feature type="transmembrane region" description="Helical" evidence="8">
    <location>
        <begin position="332"/>
        <end position="347"/>
    </location>
</feature>
<dbReference type="GO" id="GO:0010041">
    <property type="term" value="P:response to iron(III) ion"/>
    <property type="evidence" value="ECO:0007669"/>
    <property type="project" value="TreeGrafter"/>
</dbReference>
<evidence type="ECO:0000256" key="4">
    <source>
        <dbReference type="ARBA" id="ARBA00022679"/>
    </source>
</evidence>
<keyword evidence="2" id="KW-1003">Cell membrane</keyword>
<organism evidence="10 11">
    <name type="scientific">Dyella solisilvae</name>
    <dbReference type="NCBI Taxonomy" id="1920168"/>
    <lineage>
        <taxon>Bacteria</taxon>
        <taxon>Pseudomonadati</taxon>
        <taxon>Pseudomonadota</taxon>
        <taxon>Gammaproteobacteria</taxon>
        <taxon>Lysobacterales</taxon>
        <taxon>Rhodanobacteraceae</taxon>
        <taxon>Dyella</taxon>
    </lineage>
</organism>
<dbReference type="GO" id="GO:0016763">
    <property type="term" value="F:pentosyltransferase activity"/>
    <property type="evidence" value="ECO:0007669"/>
    <property type="project" value="TreeGrafter"/>
</dbReference>
<evidence type="ECO:0000313" key="10">
    <source>
        <dbReference type="EMBL" id="RDI98660.1"/>
    </source>
</evidence>
<keyword evidence="11" id="KW-1185">Reference proteome</keyword>
<feature type="transmembrane region" description="Helical" evidence="8">
    <location>
        <begin position="271"/>
        <end position="289"/>
    </location>
</feature>
<feature type="transmembrane region" description="Helical" evidence="8">
    <location>
        <begin position="172"/>
        <end position="198"/>
    </location>
</feature>
<feature type="transmembrane region" description="Helical" evidence="8">
    <location>
        <begin position="27"/>
        <end position="45"/>
    </location>
</feature>
<dbReference type="InterPro" id="IPR038731">
    <property type="entry name" value="RgtA/B/C-like"/>
</dbReference>
<evidence type="ECO:0000256" key="7">
    <source>
        <dbReference type="ARBA" id="ARBA00023136"/>
    </source>
</evidence>
<evidence type="ECO:0000256" key="6">
    <source>
        <dbReference type="ARBA" id="ARBA00022989"/>
    </source>
</evidence>
<reference evidence="10 11" key="1">
    <citation type="submission" date="2018-07" db="EMBL/GenBank/DDBJ databases">
        <title>Dyella solisilvae sp. nov., isolated from the pine and broad-leaved mixed forest soil.</title>
        <authorList>
            <person name="Gao Z."/>
            <person name="Qiu L."/>
        </authorList>
    </citation>
    <scope>NUCLEOTIDE SEQUENCE [LARGE SCALE GENOMIC DNA]</scope>
    <source>
        <strain evidence="10 11">DHG54</strain>
    </source>
</reference>
<dbReference type="PANTHER" id="PTHR33908">
    <property type="entry name" value="MANNOSYLTRANSFERASE YKCB-RELATED"/>
    <property type="match status" value="1"/>
</dbReference>
<evidence type="ECO:0000256" key="8">
    <source>
        <dbReference type="SAM" id="Phobius"/>
    </source>
</evidence>
<dbReference type="GO" id="GO:0005886">
    <property type="term" value="C:plasma membrane"/>
    <property type="evidence" value="ECO:0007669"/>
    <property type="project" value="UniProtKB-SubCell"/>
</dbReference>
<keyword evidence="5 8" id="KW-0812">Transmembrane</keyword>